<evidence type="ECO:0000256" key="3">
    <source>
        <dbReference type="ARBA" id="ARBA00022490"/>
    </source>
</evidence>
<dbReference type="HAMAP" id="MF_00060">
    <property type="entry name" value="SurE"/>
    <property type="match status" value="1"/>
</dbReference>
<dbReference type="InterPro" id="IPR036523">
    <property type="entry name" value="SurE-like_sf"/>
</dbReference>
<dbReference type="PANTHER" id="PTHR30457:SF12">
    <property type="entry name" value="5'_3'-NUCLEOTIDASE SURE"/>
    <property type="match status" value="1"/>
</dbReference>
<dbReference type="EC" id="3.1.3.5" evidence="7"/>
<dbReference type="InterPro" id="IPR002828">
    <property type="entry name" value="SurE-like_Pase/nucleotidase"/>
</dbReference>
<keyword evidence="5 7" id="KW-0547">Nucleotide-binding</keyword>
<dbReference type="EMBL" id="DRTX01000005">
    <property type="protein sequence ID" value="HHF52747.1"/>
    <property type="molecule type" value="Genomic_DNA"/>
</dbReference>
<evidence type="ECO:0000256" key="4">
    <source>
        <dbReference type="ARBA" id="ARBA00022723"/>
    </source>
</evidence>
<dbReference type="AlphaFoldDB" id="A0A7V5HM34"/>
<keyword evidence="6 7" id="KW-0378">Hydrolase</keyword>
<evidence type="ECO:0000256" key="7">
    <source>
        <dbReference type="HAMAP-Rule" id="MF_00060"/>
    </source>
</evidence>
<evidence type="ECO:0000313" key="9">
    <source>
        <dbReference type="EMBL" id="HHF52747.1"/>
    </source>
</evidence>
<evidence type="ECO:0000256" key="2">
    <source>
        <dbReference type="ARBA" id="ARBA00011062"/>
    </source>
</evidence>
<sequence length="248" mass="27685">MAKRLILLSNDDGYDSPGIRILKDGLKDLGRVVISAPLREMSASSHSITLRREIKVEEVEQDVFAVSGTPADSVLIAIYGILEKMPDIVISGINDGHNLGEDIFYSGTVAAAREGAMYGVPSLAVSLALNQDPHRHYESAVYFVRKIALVMMEKKMQGELMNLNVPNSPFDEIKGLKITRLSTRRYKDPVMKLRENLYVIGGEPLWNREKGTDLEAVLEGYASLTPLLKDMTDYEKIGFLEKIKERIT</sequence>
<dbReference type="GO" id="GO:0008253">
    <property type="term" value="F:5'-nucleotidase activity"/>
    <property type="evidence" value="ECO:0007669"/>
    <property type="project" value="UniProtKB-UniRule"/>
</dbReference>
<keyword evidence="3 7" id="KW-0963">Cytoplasm</keyword>
<feature type="binding site" evidence="7">
    <location>
        <position position="11"/>
    </location>
    <ligand>
        <name>a divalent metal cation</name>
        <dbReference type="ChEBI" id="CHEBI:60240"/>
    </ligand>
</feature>
<dbReference type="PANTHER" id="PTHR30457">
    <property type="entry name" value="5'-NUCLEOTIDASE SURE"/>
    <property type="match status" value="1"/>
</dbReference>
<keyword evidence="4 7" id="KW-0479">Metal-binding</keyword>
<dbReference type="GO" id="GO:0005737">
    <property type="term" value="C:cytoplasm"/>
    <property type="evidence" value="ECO:0007669"/>
    <property type="project" value="UniProtKB-SubCell"/>
</dbReference>
<dbReference type="Pfam" id="PF01975">
    <property type="entry name" value="SurE"/>
    <property type="match status" value="1"/>
</dbReference>
<comment type="function">
    <text evidence="7">Nucleotidase that shows phosphatase activity on nucleoside 5'-monophosphates.</text>
</comment>
<evidence type="ECO:0000256" key="6">
    <source>
        <dbReference type="ARBA" id="ARBA00022801"/>
    </source>
</evidence>
<protein>
    <recommendedName>
        <fullName evidence="7">5'-nucleotidase SurE</fullName>
        <ecNumber evidence="7">3.1.3.5</ecNumber>
    </recommendedName>
    <alternativeName>
        <fullName evidence="7">Nucleoside 5'-monophosphate phosphohydrolase</fullName>
    </alternativeName>
</protein>
<dbReference type="InterPro" id="IPR030048">
    <property type="entry name" value="SurE"/>
</dbReference>
<feature type="binding site" evidence="7">
    <location>
        <position position="42"/>
    </location>
    <ligand>
        <name>a divalent metal cation</name>
        <dbReference type="ChEBI" id="CHEBI:60240"/>
    </ligand>
</feature>
<dbReference type="SUPFAM" id="SSF64167">
    <property type="entry name" value="SurE-like"/>
    <property type="match status" value="1"/>
</dbReference>
<organism evidence="9">
    <name type="scientific">candidate division WOR-3 bacterium</name>
    <dbReference type="NCBI Taxonomy" id="2052148"/>
    <lineage>
        <taxon>Bacteria</taxon>
        <taxon>Bacteria division WOR-3</taxon>
    </lineage>
</organism>
<comment type="cofactor">
    <cofactor evidence="7">
        <name>a divalent metal cation</name>
        <dbReference type="ChEBI" id="CHEBI:60240"/>
    </cofactor>
    <text evidence="7">Binds 1 divalent metal cation per subunit.</text>
</comment>
<feature type="binding site" evidence="7">
    <location>
        <position position="94"/>
    </location>
    <ligand>
        <name>a divalent metal cation</name>
        <dbReference type="ChEBI" id="CHEBI:60240"/>
    </ligand>
</feature>
<comment type="subcellular location">
    <subcellularLocation>
        <location evidence="7">Cytoplasm</location>
    </subcellularLocation>
</comment>
<feature type="domain" description="Survival protein SurE-like phosphatase/nucleotidase" evidence="8">
    <location>
        <begin position="6"/>
        <end position="187"/>
    </location>
</feature>
<accession>A0A7V5HM34</accession>
<dbReference type="Proteomes" id="UP000886050">
    <property type="component" value="Unassembled WGS sequence"/>
</dbReference>
<evidence type="ECO:0000256" key="5">
    <source>
        <dbReference type="ARBA" id="ARBA00022741"/>
    </source>
</evidence>
<dbReference type="GO" id="GO:0046872">
    <property type="term" value="F:metal ion binding"/>
    <property type="evidence" value="ECO:0007669"/>
    <property type="project" value="UniProtKB-UniRule"/>
</dbReference>
<dbReference type="Gene3D" id="3.40.1210.10">
    <property type="entry name" value="Survival protein SurE-like phosphatase/nucleotidase"/>
    <property type="match status" value="1"/>
</dbReference>
<proteinExistence type="inferred from homology"/>
<comment type="similarity">
    <text evidence="2 7">Belongs to the SurE nucleotidase family.</text>
</comment>
<dbReference type="GO" id="GO:0008254">
    <property type="term" value="F:3'-nucleotidase activity"/>
    <property type="evidence" value="ECO:0007669"/>
    <property type="project" value="TreeGrafter"/>
</dbReference>
<dbReference type="GO" id="GO:0004309">
    <property type="term" value="F:exopolyphosphatase activity"/>
    <property type="evidence" value="ECO:0007669"/>
    <property type="project" value="TreeGrafter"/>
</dbReference>
<dbReference type="NCBIfam" id="TIGR00087">
    <property type="entry name" value="surE"/>
    <property type="match status" value="1"/>
</dbReference>
<evidence type="ECO:0000259" key="8">
    <source>
        <dbReference type="Pfam" id="PF01975"/>
    </source>
</evidence>
<evidence type="ECO:0000256" key="1">
    <source>
        <dbReference type="ARBA" id="ARBA00000815"/>
    </source>
</evidence>
<feature type="binding site" evidence="7">
    <location>
        <position position="12"/>
    </location>
    <ligand>
        <name>a divalent metal cation</name>
        <dbReference type="ChEBI" id="CHEBI:60240"/>
    </ligand>
</feature>
<name>A0A7V5HM34_UNCW3</name>
<reference evidence="9" key="1">
    <citation type="journal article" date="2020" name="mSystems">
        <title>Genome- and Community-Level Interaction Insights into Carbon Utilization and Element Cycling Functions of Hydrothermarchaeota in Hydrothermal Sediment.</title>
        <authorList>
            <person name="Zhou Z."/>
            <person name="Liu Y."/>
            <person name="Xu W."/>
            <person name="Pan J."/>
            <person name="Luo Z.H."/>
            <person name="Li M."/>
        </authorList>
    </citation>
    <scope>NUCLEOTIDE SEQUENCE [LARGE SCALE GENOMIC DNA]</scope>
    <source>
        <strain evidence="9">HyVt-96</strain>
    </source>
</reference>
<comment type="caution">
    <text evidence="9">The sequence shown here is derived from an EMBL/GenBank/DDBJ whole genome shotgun (WGS) entry which is preliminary data.</text>
</comment>
<comment type="catalytic activity">
    <reaction evidence="1 7">
        <text>a ribonucleoside 5'-phosphate + H2O = a ribonucleoside + phosphate</text>
        <dbReference type="Rhea" id="RHEA:12484"/>
        <dbReference type="ChEBI" id="CHEBI:15377"/>
        <dbReference type="ChEBI" id="CHEBI:18254"/>
        <dbReference type="ChEBI" id="CHEBI:43474"/>
        <dbReference type="ChEBI" id="CHEBI:58043"/>
        <dbReference type="EC" id="3.1.3.5"/>
    </reaction>
</comment>
<gene>
    <name evidence="7 9" type="primary">surE</name>
    <name evidence="9" type="ORF">ENL43_00080</name>
</gene>
<dbReference type="GO" id="GO:0000166">
    <property type="term" value="F:nucleotide binding"/>
    <property type="evidence" value="ECO:0007669"/>
    <property type="project" value="UniProtKB-KW"/>
</dbReference>